<dbReference type="AlphaFoldDB" id="A0A834N095"/>
<dbReference type="Proteomes" id="UP000617340">
    <property type="component" value="Unassembled WGS sequence"/>
</dbReference>
<proteinExistence type="predicted"/>
<comment type="caution">
    <text evidence="1">The sequence shown here is derived from an EMBL/GenBank/DDBJ whole genome shotgun (WGS) entry which is preliminary data.</text>
</comment>
<organism evidence="1 2">
    <name type="scientific">Vespula germanica</name>
    <name type="common">German yellow jacket</name>
    <name type="synonym">Paravespula germanica</name>
    <dbReference type="NCBI Taxonomy" id="30212"/>
    <lineage>
        <taxon>Eukaryota</taxon>
        <taxon>Metazoa</taxon>
        <taxon>Ecdysozoa</taxon>
        <taxon>Arthropoda</taxon>
        <taxon>Hexapoda</taxon>
        <taxon>Insecta</taxon>
        <taxon>Pterygota</taxon>
        <taxon>Neoptera</taxon>
        <taxon>Endopterygota</taxon>
        <taxon>Hymenoptera</taxon>
        <taxon>Apocrita</taxon>
        <taxon>Aculeata</taxon>
        <taxon>Vespoidea</taxon>
        <taxon>Vespidae</taxon>
        <taxon>Vespinae</taxon>
        <taxon>Vespula</taxon>
    </lineage>
</organism>
<evidence type="ECO:0000313" key="1">
    <source>
        <dbReference type="EMBL" id="KAF7391682.1"/>
    </source>
</evidence>
<name>A0A834N095_VESGE</name>
<protein>
    <submittedName>
        <fullName evidence="1">Uncharacterized protein</fullName>
    </submittedName>
</protein>
<sequence length="329" mass="37993">MGAIDHQDQMLACFPIMKKIRLNTYIMHKTLHSQRKEKCVNYRINIAEVILQNVQLPNYKKRGKSALGETTLPQVEYWAHLPKQIDLTSKNLPQKKTNKNVFISLYIYQNVFGSTIPCRTIFRVVSVFLLDIDSRGHMMIYHMTYNNVADIAFIEETMIAEKYIEEFYNLVEYDNKNGSSSSQQSVQSTYMPYKLKINSNSEMYATNNAVNSNDINSRKLLQQNCKHNADCNTIDTLDIKLTEPGFHTSTEVDLIEIDAFWKFVIPNVSAQIIQSVINSPYATSDNKKVEMRRIGKHKIRSSSLSSENDDVEYFISEDNIDEMLNKLVL</sequence>
<gene>
    <name evidence="1" type="ORF">HZH68_011225</name>
</gene>
<reference evidence="1" key="1">
    <citation type="journal article" date="2020" name="G3 (Bethesda)">
        <title>High-Quality Assemblies for Three Invasive Social Wasps from the &lt;i&gt;Vespula&lt;/i&gt; Genus.</title>
        <authorList>
            <person name="Harrop T.W.R."/>
            <person name="Guhlin J."/>
            <person name="McLaughlin G.M."/>
            <person name="Permina E."/>
            <person name="Stockwell P."/>
            <person name="Gilligan J."/>
            <person name="Le Lec M.F."/>
            <person name="Gruber M.A.M."/>
            <person name="Quinn O."/>
            <person name="Lovegrove M."/>
            <person name="Duncan E.J."/>
            <person name="Remnant E.J."/>
            <person name="Van Eeckhoven J."/>
            <person name="Graham B."/>
            <person name="Knapp R.A."/>
            <person name="Langford K.W."/>
            <person name="Kronenberg Z."/>
            <person name="Press M.O."/>
            <person name="Eacker S.M."/>
            <person name="Wilson-Rankin E.E."/>
            <person name="Purcell J."/>
            <person name="Lester P.J."/>
            <person name="Dearden P.K."/>
        </authorList>
    </citation>
    <scope>NUCLEOTIDE SEQUENCE</scope>
    <source>
        <strain evidence="1">Linc-1</strain>
    </source>
</reference>
<keyword evidence="2" id="KW-1185">Reference proteome</keyword>
<evidence type="ECO:0000313" key="2">
    <source>
        <dbReference type="Proteomes" id="UP000617340"/>
    </source>
</evidence>
<dbReference type="EMBL" id="JACSDZ010000011">
    <property type="protein sequence ID" value="KAF7391682.1"/>
    <property type="molecule type" value="Genomic_DNA"/>
</dbReference>
<accession>A0A834N095</accession>